<keyword evidence="3" id="KW-1185">Reference proteome</keyword>
<feature type="transmembrane region" description="Helical" evidence="1">
    <location>
        <begin position="214"/>
        <end position="238"/>
    </location>
</feature>
<feature type="transmembrane region" description="Helical" evidence="1">
    <location>
        <begin position="180"/>
        <end position="208"/>
    </location>
</feature>
<dbReference type="PROSITE" id="PS51257">
    <property type="entry name" value="PROKAR_LIPOPROTEIN"/>
    <property type="match status" value="1"/>
</dbReference>
<feature type="transmembrane region" description="Helical" evidence="1">
    <location>
        <begin position="342"/>
        <end position="362"/>
    </location>
</feature>
<evidence type="ECO:0000313" key="2">
    <source>
        <dbReference type="EMBL" id="MDT8897240.1"/>
    </source>
</evidence>
<feature type="transmembrane region" description="Helical" evidence="1">
    <location>
        <begin position="144"/>
        <end position="173"/>
    </location>
</feature>
<sequence length="417" mass="46009">MKRSGFWVYVIGLVVLIGCLGLLLVVNLRLSQISRLGSDFLWGWQSARLLLQQGLSPYTPNAVQQINQTATDLGLEVNDGGFNAPLYALILYFPLAIVKDFALAHAISMILSELSLGWAIYLGLRITTWRPKAWVTSLLIVVGLIGYPGALAILGGSGVPAVLLMVTLALWAVRTRHDELAGVALGLATIRPHIVGVFIGVLVLWAILNRRGLIVLWFFITLALLGLFFALFLPSWPLQYLGMIINRQRPLLGQTIGEALGVFFPGVGARLGQAVSVFAGVLLLIELILNRRSGVRAFLWIGALSLTLTAWIGVRFQPQDMVLFFPALILAGSLWVERWRHLGLGVALMVVIGLSIGSWGLMSWRLTERPSVQNLAMLVLLVPLIVGGLLYWVRWWAIHPPSVWLELIQREDIEPED</sequence>
<keyword evidence="1" id="KW-1133">Transmembrane helix</keyword>
<dbReference type="Proteomes" id="UP001254165">
    <property type="component" value="Unassembled WGS sequence"/>
</dbReference>
<evidence type="ECO:0008006" key="4">
    <source>
        <dbReference type="Google" id="ProtNLM"/>
    </source>
</evidence>
<comment type="caution">
    <text evidence="2">The sequence shown here is derived from an EMBL/GenBank/DDBJ whole genome shotgun (WGS) entry which is preliminary data.</text>
</comment>
<accession>A0ABU3NK56</accession>
<keyword evidence="1" id="KW-0812">Transmembrane</keyword>
<gene>
    <name evidence="2" type="ORF">QYE77_03105</name>
</gene>
<evidence type="ECO:0000256" key="1">
    <source>
        <dbReference type="SAM" id="Phobius"/>
    </source>
</evidence>
<protein>
    <recommendedName>
        <fullName evidence="4">DUF2029 domain-containing protein</fullName>
    </recommendedName>
</protein>
<feature type="transmembrane region" description="Helical" evidence="1">
    <location>
        <begin position="374"/>
        <end position="393"/>
    </location>
</feature>
<keyword evidence="1" id="KW-0472">Membrane</keyword>
<evidence type="ECO:0000313" key="3">
    <source>
        <dbReference type="Proteomes" id="UP001254165"/>
    </source>
</evidence>
<dbReference type="RefSeq" id="WP_315623893.1">
    <property type="nucleotide sequence ID" value="NZ_JAUHMF010000001.1"/>
</dbReference>
<name>A0ABU3NK56_9CHLR</name>
<organism evidence="2 3">
    <name type="scientific">Thermanaerothrix solaris</name>
    <dbReference type="NCBI Taxonomy" id="3058434"/>
    <lineage>
        <taxon>Bacteria</taxon>
        <taxon>Bacillati</taxon>
        <taxon>Chloroflexota</taxon>
        <taxon>Anaerolineae</taxon>
        <taxon>Anaerolineales</taxon>
        <taxon>Anaerolineaceae</taxon>
        <taxon>Thermanaerothrix</taxon>
    </lineage>
</organism>
<feature type="transmembrane region" description="Helical" evidence="1">
    <location>
        <begin position="259"/>
        <end position="285"/>
    </location>
</feature>
<dbReference type="EMBL" id="JAUHMF010000001">
    <property type="protein sequence ID" value="MDT8897240.1"/>
    <property type="molecule type" value="Genomic_DNA"/>
</dbReference>
<reference evidence="2 3" key="1">
    <citation type="submission" date="2023-07" db="EMBL/GenBank/DDBJ databases">
        <title>Novel species of Thermanaerothrix with wide hydrolytic capabilities.</title>
        <authorList>
            <person name="Zayulina K.S."/>
            <person name="Podosokorskaya O.A."/>
            <person name="Elcheninov A.G."/>
        </authorList>
    </citation>
    <scope>NUCLEOTIDE SEQUENCE [LARGE SCALE GENOMIC DNA]</scope>
    <source>
        <strain evidence="2 3">4228-RoL</strain>
    </source>
</reference>
<proteinExistence type="predicted"/>
<feature type="transmembrane region" description="Helical" evidence="1">
    <location>
        <begin position="6"/>
        <end position="26"/>
    </location>
</feature>
<feature type="transmembrane region" description="Helical" evidence="1">
    <location>
        <begin position="101"/>
        <end position="124"/>
    </location>
</feature>
<feature type="transmembrane region" description="Helical" evidence="1">
    <location>
        <begin position="297"/>
        <end position="314"/>
    </location>
</feature>